<keyword evidence="3" id="KW-1185">Reference proteome</keyword>
<name>A0ABV6UIX0_9ACTN</name>
<evidence type="ECO:0000313" key="3">
    <source>
        <dbReference type="Proteomes" id="UP001592528"/>
    </source>
</evidence>
<dbReference type="Proteomes" id="UP001592528">
    <property type="component" value="Unassembled WGS sequence"/>
</dbReference>
<dbReference type="SUPFAM" id="SSF69118">
    <property type="entry name" value="AhpD-like"/>
    <property type="match status" value="1"/>
</dbReference>
<proteinExistence type="predicted"/>
<evidence type="ECO:0000256" key="1">
    <source>
        <dbReference type="SAM" id="MobiDB-lite"/>
    </source>
</evidence>
<dbReference type="InterPro" id="IPR029032">
    <property type="entry name" value="AhpD-like"/>
</dbReference>
<accession>A0ABV6UIX0</accession>
<comment type="caution">
    <text evidence="2">The sequence shown here is derived from an EMBL/GenBank/DDBJ whole genome shotgun (WGS) entry which is preliminary data.</text>
</comment>
<dbReference type="RefSeq" id="WP_037596769.1">
    <property type="nucleotide sequence ID" value="NZ_JBHEZZ010000004.1"/>
</dbReference>
<organism evidence="2 3">
    <name type="scientific">Streptacidiphilus cavernicola</name>
    <dbReference type="NCBI Taxonomy" id="3342716"/>
    <lineage>
        <taxon>Bacteria</taxon>
        <taxon>Bacillati</taxon>
        <taxon>Actinomycetota</taxon>
        <taxon>Actinomycetes</taxon>
        <taxon>Kitasatosporales</taxon>
        <taxon>Streptomycetaceae</taxon>
        <taxon>Streptacidiphilus</taxon>
    </lineage>
</organism>
<gene>
    <name evidence="2" type="ORF">ACEZDJ_08905</name>
</gene>
<evidence type="ECO:0000313" key="2">
    <source>
        <dbReference type="EMBL" id="MFC1401405.1"/>
    </source>
</evidence>
<dbReference type="PANTHER" id="PTHR34846:SF11">
    <property type="entry name" value="4-CARBOXYMUCONOLACTONE DECARBOXYLASE FAMILY PROTEIN (AFU_ORTHOLOGUE AFUA_6G11590)"/>
    <property type="match status" value="1"/>
</dbReference>
<dbReference type="Gene3D" id="1.20.1290.10">
    <property type="entry name" value="AhpD-like"/>
    <property type="match status" value="1"/>
</dbReference>
<dbReference type="EMBL" id="JBHEZZ010000004">
    <property type="protein sequence ID" value="MFC1401405.1"/>
    <property type="molecule type" value="Genomic_DNA"/>
</dbReference>
<dbReference type="PANTHER" id="PTHR34846">
    <property type="entry name" value="4-CARBOXYMUCONOLACTONE DECARBOXYLASE FAMILY PROTEIN (AFU_ORTHOLOGUE AFUA_6G11590)"/>
    <property type="match status" value="1"/>
</dbReference>
<reference evidence="2 3" key="1">
    <citation type="submission" date="2024-09" db="EMBL/GenBank/DDBJ databases">
        <authorList>
            <person name="Lee S.D."/>
        </authorList>
    </citation>
    <scope>NUCLEOTIDE SEQUENCE [LARGE SCALE GENOMIC DNA]</scope>
    <source>
        <strain evidence="2 3">N1-5</strain>
    </source>
</reference>
<protein>
    <submittedName>
        <fullName evidence="2">Carboxymuconolactone decarboxylase family protein</fullName>
    </submittedName>
</protein>
<feature type="region of interest" description="Disordered" evidence="1">
    <location>
        <begin position="1"/>
        <end position="20"/>
    </location>
</feature>
<sequence>MRLGPLTDLSPRQQEISDRITARRGGTRGPFLVWLRSPELCEKVEALGAYCRFESSLPLRLTELSLLIAARHFDAQYSWNAHIDKAVEAGVSRAAIERLARDEDPQFDAKDEQLLYAFATEVLQEHFVADAVFAEALAAFGERGLVDIIGCLGNFSMLSMLLNTFQVDLQADREPPYPDIRGYTRVAPRSRKTA</sequence>